<reference evidence="2 3" key="1">
    <citation type="submission" date="2024-01" db="EMBL/GenBank/DDBJ databases">
        <title>The genomes of 5 underutilized Papilionoideae crops provide insights into root nodulation and disease resistanc.</title>
        <authorList>
            <person name="Jiang F."/>
        </authorList>
    </citation>
    <scope>NUCLEOTIDE SEQUENCE [LARGE SCALE GENOMIC DNA]</scope>
    <source>
        <strain evidence="2">DUOXIRENSHENG_FW03</strain>
        <tissue evidence="2">Leaves</tissue>
    </source>
</reference>
<evidence type="ECO:0000313" key="3">
    <source>
        <dbReference type="Proteomes" id="UP001386955"/>
    </source>
</evidence>
<dbReference type="EMBL" id="JAYMYS010000002">
    <property type="protein sequence ID" value="KAK7407056.1"/>
    <property type="molecule type" value="Genomic_DNA"/>
</dbReference>
<dbReference type="AlphaFoldDB" id="A0AAN9SXK4"/>
<evidence type="ECO:0000256" key="1">
    <source>
        <dbReference type="SAM" id="Phobius"/>
    </source>
</evidence>
<keyword evidence="1" id="KW-1133">Transmembrane helix</keyword>
<evidence type="ECO:0000313" key="2">
    <source>
        <dbReference type="EMBL" id="KAK7407056.1"/>
    </source>
</evidence>
<protein>
    <submittedName>
        <fullName evidence="2">Uncharacterized protein</fullName>
    </submittedName>
</protein>
<keyword evidence="1" id="KW-0812">Transmembrane</keyword>
<proteinExistence type="predicted"/>
<dbReference type="Proteomes" id="UP001386955">
    <property type="component" value="Unassembled WGS sequence"/>
</dbReference>
<comment type="caution">
    <text evidence="2">The sequence shown here is derived from an EMBL/GenBank/DDBJ whole genome shotgun (WGS) entry which is preliminary data.</text>
</comment>
<name>A0AAN9SXK4_PSOTE</name>
<feature type="transmembrane region" description="Helical" evidence="1">
    <location>
        <begin position="52"/>
        <end position="72"/>
    </location>
</feature>
<keyword evidence="3" id="KW-1185">Reference proteome</keyword>
<gene>
    <name evidence="2" type="ORF">VNO78_08696</name>
</gene>
<sequence>MGCEIHSCIAQPGVVAGLEKQQTFQIAFLWQLRFRQKNFFLHQLLFLRVNKLQVPLISLLLLLTCFIAFLILDPHLAVMLPNTALFCSPLNFLSSFLILIKNRSPVCIHCFPDSYCLGLNYSLSPRVF</sequence>
<organism evidence="2 3">
    <name type="scientific">Psophocarpus tetragonolobus</name>
    <name type="common">Winged bean</name>
    <name type="synonym">Dolichos tetragonolobus</name>
    <dbReference type="NCBI Taxonomy" id="3891"/>
    <lineage>
        <taxon>Eukaryota</taxon>
        <taxon>Viridiplantae</taxon>
        <taxon>Streptophyta</taxon>
        <taxon>Embryophyta</taxon>
        <taxon>Tracheophyta</taxon>
        <taxon>Spermatophyta</taxon>
        <taxon>Magnoliopsida</taxon>
        <taxon>eudicotyledons</taxon>
        <taxon>Gunneridae</taxon>
        <taxon>Pentapetalae</taxon>
        <taxon>rosids</taxon>
        <taxon>fabids</taxon>
        <taxon>Fabales</taxon>
        <taxon>Fabaceae</taxon>
        <taxon>Papilionoideae</taxon>
        <taxon>50 kb inversion clade</taxon>
        <taxon>NPAAA clade</taxon>
        <taxon>indigoferoid/millettioid clade</taxon>
        <taxon>Phaseoleae</taxon>
        <taxon>Psophocarpus</taxon>
    </lineage>
</organism>
<keyword evidence="1" id="KW-0472">Membrane</keyword>
<accession>A0AAN9SXK4</accession>
<feature type="transmembrane region" description="Helical" evidence="1">
    <location>
        <begin position="78"/>
        <end position="100"/>
    </location>
</feature>